<organism evidence="1">
    <name type="scientific">hydrothermal vent metagenome</name>
    <dbReference type="NCBI Taxonomy" id="652676"/>
    <lineage>
        <taxon>unclassified sequences</taxon>
        <taxon>metagenomes</taxon>
        <taxon>ecological metagenomes</taxon>
    </lineage>
</organism>
<sequence length="199" mass="23309">MAQLALIYLSKNAKDGLSVYHSQIVKKPERWFAKSDLTLTPEGWSADNTTVEGNIKYLFGDETTSLENAEVYPDIVYKNNRKKEIVLIIVRTIGRTLRGRKKEGRDNFDKYNKLVENIRKEGWKCELYYLMSYGHEDEGNQCEKGKIDESKRFQDWKRLEKIGGKVLLWEELFSSLAGSELEKYFCNDLNKYALMPEWL</sequence>
<proteinExistence type="predicted"/>
<reference evidence="1" key="1">
    <citation type="submission" date="2016-10" db="EMBL/GenBank/DDBJ databases">
        <authorList>
            <person name="de Groot N.N."/>
        </authorList>
    </citation>
    <scope>NUCLEOTIDE SEQUENCE</scope>
</reference>
<accession>A0A1W1BT84</accession>
<evidence type="ECO:0000313" key="1">
    <source>
        <dbReference type="EMBL" id="SFV56695.1"/>
    </source>
</evidence>
<gene>
    <name evidence="1" type="ORF">MNB_SV-10-456</name>
</gene>
<protein>
    <submittedName>
        <fullName evidence="1">Uncharacterized protein</fullName>
    </submittedName>
</protein>
<name>A0A1W1BT84_9ZZZZ</name>
<dbReference type="EMBL" id="FPHL01000014">
    <property type="protein sequence ID" value="SFV56695.1"/>
    <property type="molecule type" value="Genomic_DNA"/>
</dbReference>
<dbReference type="AlphaFoldDB" id="A0A1W1BT84"/>